<reference evidence="2" key="1">
    <citation type="submission" date="2022-11" db="UniProtKB">
        <authorList>
            <consortium name="WormBaseParasite"/>
        </authorList>
    </citation>
    <scope>IDENTIFICATION</scope>
</reference>
<evidence type="ECO:0000313" key="2">
    <source>
        <dbReference type="WBParaSite" id="JU765_v2.g15280.t1"/>
    </source>
</evidence>
<protein>
    <submittedName>
        <fullName evidence="2">Large ribosomal subunit protein eL33</fullName>
    </submittedName>
</protein>
<name>A0AC34QD56_9BILA</name>
<organism evidence="1 2">
    <name type="scientific">Panagrolaimus sp. JU765</name>
    <dbReference type="NCBI Taxonomy" id="591449"/>
    <lineage>
        <taxon>Eukaryota</taxon>
        <taxon>Metazoa</taxon>
        <taxon>Ecdysozoa</taxon>
        <taxon>Nematoda</taxon>
        <taxon>Chromadorea</taxon>
        <taxon>Rhabditida</taxon>
        <taxon>Tylenchina</taxon>
        <taxon>Panagrolaimomorpha</taxon>
        <taxon>Panagrolaimoidea</taxon>
        <taxon>Panagrolaimidae</taxon>
        <taxon>Panagrolaimus</taxon>
    </lineage>
</organism>
<accession>A0AC34QD56</accession>
<sequence>MSGKGAIRRLYVRAIFTGFKRGQRVQHDNTALLKLENVHTSKDARFYLGKRAVYVYRGVKKHSFRKGPKTNIRCIWGNITRVHGNSGVVRAKFHHNLPPQAMGKLIHALPQQHLKIWSQIVYFGVICFLLFDPYKICNFWY</sequence>
<proteinExistence type="predicted"/>
<dbReference type="Proteomes" id="UP000887576">
    <property type="component" value="Unplaced"/>
</dbReference>
<evidence type="ECO:0000313" key="1">
    <source>
        <dbReference type="Proteomes" id="UP000887576"/>
    </source>
</evidence>
<dbReference type="WBParaSite" id="JU765_v2.g15280.t1">
    <property type="protein sequence ID" value="JU765_v2.g15280.t1"/>
    <property type="gene ID" value="JU765_v2.g15280"/>
</dbReference>